<feature type="region of interest" description="Disordered" evidence="2">
    <location>
        <begin position="324"/>
        <end position="344"/>
    </location>
</feature>
<evidence type="ECO:0000256" key="1">
    <source>
        <dbReference type="ARBA" id="ARBA00022801"/>
    </source>
</evidence>
<dbReference type="InterPro" id="IPR029058">
    <property type="entry name" value="AB_hydrolase_fold"/>
</dbReference>
<dbReference type="InterPro" id="IPR002921">
    <property type="entry name" value="Fungal_lipase-type"/>
</dbReference>
<dbReference type="Pfam" id="PF01764">
    <property type="entry name" value="Lipase_3"/>
    <property type="match status" value="1"/>
</dbReference>
<gene>
    <name evidence="4" type="ORF">TanjilG_07715</name>
</gene>
<dbReference type="GO" id="GO:0006629">
    <property type="term" value="P:lipid metabolic process"/>
    <property type="evidence" value="ECO:0007669"/>
    <property type="project" value="InterPro"/>
</dbReference>
<feature type="region of interest" description="Disordered" evidence="2">
    <location>
        <begin position="468"/>
        <end position="491"/>
    </location>
</feature>
<dbReference type="CDD" id="cd00519">
    <property type="entry name" value="Lipase_3"/>
    <property type="match status" value="1"/>
</dbReference>
<dbReference type="AlphaFoldDB" id="A0A4P1RC27"/>
<dbReference type="PANTHER" id="PTHR47759">
    <property type="entry name" value="OS04G0509100 PROTEIN"/>
    <property type="match status" value="1"/>
</dbReference>
<protein>
    <recommendedName>
        <fullName evidence="3">Fungal lipase-type domain-containing protein</fullName>
    </recommendedName>
</protein>
<reference evidence="4 5" key="1">
    <citation type="journal article" date="2017" name="Plant Biotechnol. J.">
        <title>A comprehensive draft genome sequence for lupin (Lupinus angustifolius), an emerging health food: insights into plant-microbe interactions and legume evolution.</title>
        <authorList>
            <person name="Hane J.K."/>
            <person name="Ming Y."/>
            <person name="Kamphuis L.G."/>
            <person name="Nelson M.N."/>
            <person name="Garg G."/>
            <person name="Atkins C.A."/>
            <person name="Bayer P.E."/>
            <person name="Bravo A."/>
            <person name="Bringans S."/>
            <person name="Cannon S."/>
            <person name="Edwards D."/>
            <person name="Foley R."/>
            <person name="Gao L.L."/>
            <person name="Harrison M.J."/>
            <person name="Huang W."/>
            <person name="Hurgobin B."/>
            <person name="Li S."/>
            <person name="Liu C.W."/>
            <person name="McGrath A."/>
            <person name="Morahan G."/>
            <person name="Murray J."/>
            <person name="Weller J."/>
            <person name="Jian J."/>
            <person name="Singh K.B."/>
        </authorList>
    </citation>
    <scope>NUCLEOTIDE SEQUENCE [LARGE SCALE GENOMIC DNA]</scope>
    <source>
        <strain evidence="5">cv. Tanjil</strain>
        <tissue evidence="4">Whole plant</tissue>
    </source>
</reference>
<dbReference type="SUPFAM" id="SSF53474">
    <property type="entry name" value="alpha/beta-Hydrolases"/>
    <property type="match status" value="1"/>
</dbReference>
<dbReference type="Gene3D" id="3.40.50.1820">
    <property type="entry name" value="alpha/beta hydrolase"/>
    <property type="match status" value="1"/>
</dbReference>
<sequence length="809" mass="91240">MASLQQPLQFRCTLSPLSPLHTRQIFSRPNHFPLNLRIFSFTGFNVKHQRQRLRCSSKSGSKLEKISVQENDKRPPFDINLAVILAGFAFESYSTPPKNIGRHEVDAADCKTIYLSEEFFREVYDGLLFVKLKKGYDFPAMDPWGTSDPYIALQMDSQIAKSNIKWGGSFDGTILRINLGATVAAWDANLVTPHKRMGNATVDLQWLCDGEVYEILVELEGMGAGGKVQLEVKYKSFDEIEEEKKWWKIPFVSDFLKINGIDSALRKVTGSDTVQAHQFVEYVFGQLKSFNDSYLQKGQISDIDSDKHDTEVFEQLYDSDFELNMPSPEDDSDTGNGHAFEPSTQVSKEELSNQLFWRNFGNVITDNIVQKIGVSVPEKLKWDGFEFLNKIGFQSQNIAEAVYVQSGLALPGSTDDGDGKTSDESQPAIAEIQASLPEVKKVTENLMNQTDSILGGLMLLTASISKMKKGSSSEEMEIKEEDSTEGGDDIQYSTSQELSRSQDGLVLDEKESVEMRTLFSSAESAVEAWAMLSTSLGHPSFIKSEFEKICFLDNQITDTQVAIWRDSTRRRLVVAFRGTEQTQWKDLRTDLMIQLTGLNPERIGGDIKQEVQVHSGFLSAYDSVRTRIIAVIKLSIGYVDDDFDPLQKWQVYVTGHSLGGALATLLALELSSSQIAKRGAISITMYNFGSPRVGNRRFAELYNERVKDSWRVVNHRDIVPTIPRLMGYCHVAQPLHLAPGILRHSLMKGEKELVEKLLQTEINIFRSIRDGSALMQHMEDFYYITLLEVLRYFSTVSNHLFSLLYAFLV</sequence>
<dbReference type="Gene3D" id="2.60.40.150">
    <property type="entry name" value="C2 domain"/>
    <property type="match status" value="1"/>
</dbReference>
<dbReference type="PANTHER" id="PTHR47759:SF2">
    <property type="entry name" value="TRIGLYCERIDE LIPASE"/>
    <property type="match status" value="1"/>
</dbReference>
<dbReference type="Gramene" id="OIW07673">
    <property type="protein sequence ID" value="OIW07673"/>
    <property type="gene ID" value="TanjilG_07715"/>
</dbReference>
<dbReference type="STRING" id="3871.A0A4P1RC27"/>
<dbReference type="Proteomes" id="UP000188354">
    <property type="component" value="Chromosome LG07"/>
</dbReference>
<evidence type="ECO:0000313" key="5">
    <source>
        <dbReference type="Proteomes" id="UP000188354"/>
    </source>
</evidence>
<evidence type="ECO:0000256" key="2">
    <source>
        <dbReference type="SAM" id="MobiDB-lite"/>
    </source>
</evidence>
<evidence type="ECO:0000259" key="3">
    <source>
        <dbReference type="Pfam" id="PF01764"/>
    </source>
</evidence>
<name>A0A4P1RC27_LUPAN</name>
<feature type="domain" description="Fungal lipase-type" evidence="3">
    <location>
        <begin position="573"/>
        <end position="724"/>
    </location>
</feature>
<evidence type="ECO:0000313" key="4">
    <source>
        <dbReference type="EMBL" id="OIW07673.1"/>
    </source>
</evidence>
<proteinExistence type="predicted"/>
<dbReference type="GO" id="GO:0016787">
    <property type="term" value="F:hydrolase activity"/>
    <property type="evidence" value="ECO:0007669"/>
    <property type="project" value="UniProtKB-KW"/>
</dbReference>
<keyword evidence="1" id="KW-0378">Hydrolase</keyword>
<dbReference type="EMBL" id="CM007367">
    <property type="protein sequence ID" value="OIW07673.1"/>
    <property type="molecule type" value="Genomic_DNA"/>
</dbReference>
<keyword evidence="5" id="KW-1185">Reference proteome</keyword>
<accession>A0A4P1RC27</accession>
<dbReference type="InterPro" id="IPR035892">
    <property type="entry name" value="C2_domain_sf"/>
</dbReference>
<dbReference type="SUPFAM" id="SSF49562">
    <property type="entry name" value="C2 domain (Calcium/lipid-binding domain, CaLB)"/>
    <property type="match status" value="1"/>
</dbReference>
<feature type="compositionally biased region" description="Acidic residues" evidence="2">
    <location>
        <begin position="474"/>
        <end position="488"/>
    </location>
</feature>
<organism evidence="4 5">
    <name type="scientific">Lupinus angustifolius</name>
    <name type="common">Narrow-leaved blue lupine</name>
    <dbReference type="NCBI Taxonomy" id="3871"/>
    <lineage>
        <taxon>Eukaryota</taxon>
        <taxon>Viridiplantae</taxon>
        <taxon>Streptophyta</taxon>
        <taxon>Embryophyta</taxon>
        <taxon>Tracheophyta</taxon>
        <taxon>Spermatophyta</taxon>
        <taxon>Magnoliopsida</taxon>
        <taxon>eudicotyledons</taxon>
        <taxon>Gunneridae</taxon>
        <taxon>Pentapetalae</taxon>
        <taxon>rosids</taxon>
        <taxon>fabids</taxon>
        <taxon>Fabales</taxon>
        <taxon>Fabaceae</taxon>
        <taxon>Papilionoideae</taxon>
        <taxon>50 kb inversion clade</taxon>
        <taxon>genistoids sensu lato</taxon>
        <taxon>core genistoids</taxon>
        <taxon>Genisteae</taxon>
        <taxon>Lupinus</taxon>
    </lineage>
</organism>